<dbReference type="GeneID" id="38122746"/>
<feature type="transmembrane region" description="Helical" evidence="1">
    <location>
        <begin position="71"/>
        <end position="92"/>
    </location>
</feature>
<evidence type="ECO:0000313" key="3">
    <source>
        <dbReference type="Proteomes" id="UP000215305"/>
    </source>
</evidence>
<proteinExistence type="predicted"/>
<feature type="transmembrane region" description="Helical" evidence="1">
    <location>
        <begin position="39"/>
        <end position="62"/>
    </location>
</feature>
<reference evidence="2" key="1">
    <citation type="submission" date="2018-08" db="EMBL/GenBank/DDBJ databases">
        <title>Draft genome sequence of azole-resistant Aspergillus thermomutatus (Neosartorya pseudofischeri) strain HMR AF 39, isolated from a human nasal aspirate.</title>
        <authorList>
            <person name="Parent-Michaud M."/>
            <person name="Dufresne P.J."/>
            <person name="Fournier E."/>
            <person name="Martineau C."/>
            <person name="Moreira S."/>
            <person name="Perkins V."/>
            <person name="De Repentigny L."/>
            <person name="Dufresne S.F."/>
        </authorList>
    </citation>
    <scope>NUCLEOTIDE SEQUENCE [LARGE SCALE GENOMIC DNA]</scope>
    <source>
        <strain evidence="2">HMR AF 39</strain>
    </source>
</reference>
<evidence type="ECO:0000256" key="1">
    <source>
        <dbReference type="SAM" id="Phobius"/>
    </source>
</evidence>
<dbReference type="Proteomes" id="UP000215305">
    <property type="component" value="Unassembled WGS sequence"/>
</dbReference>
<keyword evidence="1" id="KW-0812">Transmembrane</keyword>
<dbReference type="RefSeq" id="XP_026609471.1">
    <property type="nucleotide sequence ID" value="XM_026754391.1"/>
</dbReference>
<keyword evidence="1" id="KW-1133">Transmembrane helix</keyword>
<comment type="caution">
    <text evidence="2">The sequence shown here is derived from an EMBL/GenBank/DDBJ whole genome shotgun (WGS) entry which is preliminary data.</text>
</comment>
<dbReference type="AlphaFoldDB" id="A0A397FWV2"/>
<evidence type="ECO:0008006" key="4">
    <source>
        <dbReference type="Google" id="ProtNLM"/>
    </source>
</evidence>
<keyword evidence="3" id="KW-1185">Reference proteome</keyword>
<accession>A0A397FWV2</accession>
<organism evidence="2 3">
    <name type="scientific">Aspergillus thermomutatus</name>
    <name type="common">Neosartorya pseudofischeri</name>
    <dbReference type="NCBI Taxonomy" id="41047"/>
    <lineage>
        <taxon>Eukaryota</taxon>
        <taxon>Fungi</taxon>
        <taxon>Dikarya</taxon>
        <taxon>Ascomycota</taxon>
        <taxon>Pezizomycotina</taxon>
        <taxon>Eurotiomycetes</taxon>
        <taxon>Eurotiomycetidae</taxon>
        <taxon>Eurotiales</taxon>
        <taxon>Aspergillaceae</taxon>
        <taxon>Aspergillus</taxon>
        <taxon>Aspergillus subgen. Fumigati</taxon>
    </lineage>
</organism>
<evidence type="ECO:0000313" key="2">
    <source>
        <dbReference type="EMBL" id="RHZ43077.1"/>
    </source>
</evidence>
<protein>
    <recommendedName>
        <fullName evidence="4">MARVEL domain-containing protein</fullName>
    </recommendedName>
</protein>
<dbReference type="EMBL" id="NKHU02000536">
    <property type="protein sequence ID" value="RHZ43077.1"/>
    <property type="molecule type" value="Genomic_DNA"/>
</dbReference>
<gene>
    <name evidence="2" type="ORF">CDV56_100772</name>
</gene>
<dbReference type="OrthoDB" id="4458419at2759"/>
<sequence length="159" mass="17743">MITWIHLVGRVPLFLCSIAYLALAGYTAARWGPVDPNKIYRTVFAAASLAIIADVVAMTLLFRKPSYLPTVIFLDIVACILSGISIPVIALSDYNYADDPNPHLHGWEKIDLVLFDLNIAIICERVLSMFLCGLSRRGRSDLEVSRPRSRVELEDSYDS</sequence>
<keyword evidence="1" id="KW-0472">Membrane</keyword>
<feature type="transmembrane region" description="Helical" evidence="1">
    <location>
        <begin position="112"/>
        <end position="134"/>
    </location>
</feature>
<name>A0A397FWV2_ASPTH</name>
<dbReference type="VEuPathDB" id="FungiDB:CDV56_100772"/>